<evidence type="ECO:0000313" key="2">
    <source>
        <dbReference type="Proteomes" id="UP000182471"/>
    </source>
</evidence>
<dbReference type="Proteomes" id="UP000182471">
    <property type="component" value="Unassembled WGS sequence"/>
</dbReference>
<dbReference type="OrthoDB" id="1924973at2"/>
<keyword evidence="2" id="KW-1185">Reference proteome</keyword>
<proteinExistence type="predicted"/>
<sequence>MMDITQVNHALTDVDNFAMTNTASRIKTEINVQLLSNSIDQIKTQGTDMIRMMELSVNPNIGSNVDILV</sequence>
<dbReference type="RefSeq" id="WP_022748599.1">
    <property type="nucleotide sequence ID" value="NZ_FOGW01000004.1"/>
</dbReference>
<reference evidence="2" key="1">
    <citation type="submission" date="2016-10" db="EMBL/GenBank/DDBJ databases">
        <authorList>
            <person name="Varghese N."/>
            <person name="Submissions S."/>
        </authorList>
    </citation>
    <scope>NUCLEOTIDE SEQUENCE [LARGE SCALE GENOMIC DNA]</scope>
    <source>
        <strain evidence="2">S1b</strain>
    </source>
</reference>
<dbReference type="EMBL" id="FOGW01000004">
    <property type="protein sequence ID" value="SER42053.1"/>
    <property type="molecule type" value="Genomic_DNA"/>
</dbReference>
<name>A0A1H9P390_9FIRM</name>
<dbReference type="AlphaFoldDB" id="A0A1H9P390"/>
<evidence type="ECO:0000313" key="1">
    <source>
        <dbReference type="EMBL" id="SER42053.1"/>
    </source>
</evidence>
<gene>
    <name evidence="1" type="ORF">SAMN02910429_00049</name>
</gene>
<dbReference type="Pfam" id="PF14070">
    <property type="entry name" value="YjfB_motility"/>
    <property type="match status" value="1"/>
</dbReference>
<dbReference type="InterPro" id="IPR025906">
    <property type="entry name" value="YjfB_motility"/>
</dbReference>
<organism evidence="1 2">
    <name type="scientific">Lachnobacterium bovis</name>
    <dbReference type="NCBI Taxonomy" id="140626"/>
    <lineage>
        <taxon>Bacteria</taxon>
        <taxon>Bacillati</taxon>
        <taxon>Bacillota</taxon>
        <taxon>Clostridia</taxon>
        <taxon>Lachnospirales</taxon>
        <taxon>Lachnospiraceae</taxon>
        <taxon>Lachnobacterium</taxon>
    </lineage>
</organism>
<accession>A0A1H9P390</accession>
<protein>
    <submittedName>
        <fullName evidence="1">Putative motility protein</fullName>
    </submittedName>
</protein>